<dbReference type="InterPro" id="IPR027806">
    <property type="entry name" value="HARBI1_dom"/>
</dbReference>
<evidence type="ECO:0000256" key="3">
    <source>
        <dbReference type="ARBA" id="ARBA00006958"/>
    </source>
</evidence>
<evidence type="ECO:0000313" key="9">
    <source>
        <dbReference type="Ensembl" id="ENSSPAP00000008026.1"/>
    </source>
</evidence>
<dbReference type="STRING" id="144197.ENSSPAP00000008026"/>
<dbReference type="Ensembl" id="ENSSPAT00000008180.1">
    <property type="protein sequence ID" value="ENSSPAP00000008026.1"/>
    <property type="gene ID" value="ENSSPAG00000006142.1"/>
</dbReference>
<dbReference type="InterPro" id="IPR045249">
    <property type="entry name" value="HARBI1-like"/>
</dbReference>
<keyword evidence="4" id="KW-0540">Nuclease</keyword>
<dbReference type="GO" id="GO:0046872">
    <property type="term" value="F:metal ion binding"/>
    <property type="evidence" value="ECO:0007669"/>
    <property type="project" value="UniProtKB-KW"/>
</dbReference>
<dbReference type="GO" id="GO:0016787">
    <property type="term" value="F:hydrolase activity"/>
    <property type="evidence" value="ECO:0007669"/>
    <property type="project" value="UniProtKB-KW"/>
</dbReference>
<dbReference type="GeneTree" id="ENSGT00940000154348"/>
<dbReference type="PANTHER" id="PTHR22930">
    <property type="match status" value="1"/>
</dbReference>
<keyword evidence="7" id="KW-0539">Nucleus</keyword>
<dbReference type="GO" id="GO:0005634">
    <property type="term" value="C:nucleus"/>
    <property type="evidence" value="ECO:0007669"/>
    <property type="project" value="UniProtKB-SubCell"/>
</dbReference>
<protein>
    <recommendedName>
        <fullName evidence="8">DDE Tnp4 domain-containing protein</fullName>
    </recommendedName>
</protein>
<organism evidence="9">
    <name type="scientific">Stegastes partitus</name>
    <name type="common">bicolor damselfish</name>
    <dbReference type="NCBI Taxonomy" id="144197"/>
    <lineage>
        <taxon>Eukaryota</taxon>
        <taxon>Metazoa</taxon>
        <taxon>Chordata</taxon>
        <taxon>Craniata</taxon>
        <taxon>Vertebrata</taxon>
        <taxon>Euteleostomi</taxon>
        <taxon>Actinopterygii</taxon>
        <taxon>Neopterygii</taxon>
        <taxon>Teleostei</taxon>
        <taxon>Neoteleostei</taxon>
        <taxon>Acanthomorphata</taxon>
        <taxon>Ovalentaria</taxon>
        <taxon>Pomacentridae</taxon>
        <taxon>Stegastes</taxon>
    </lineage>
</organism>
<evidence type="ECO:0000256" key="1">
    <source>
        <dbReference type="ARBA" id="ARBA00001968"/>
    </source>
</evidence>
<evidence type="ECO:0000256" key="2">
    <source>
        <dbReference type="ARBA" id="ARBA00004123"/>
    </source>
</evidence>
<sequence>MAKMDYLDYINDAQRAPPRPERRLLRDRSNPLNEFDDTDFGDCFRICKHNIDEIFSICELRKDYIKFPDAVDQTTYKVQFYDYGNVPGVISCIDGYHVPIKCPSTENAELYRNRKNWFSINIQGVSTPAMQFSSNVARWNGSTHDSRIFQNSSLCAQFEAGQHSGILLGDSGDAQTNFLFTPYLHPVTPEQQHYNQAHIHTRGLVERMFGIWKNRFHCIRNTLCFEPRRCCVEAVLHYYQRQHGSSDPPTEYCNDPHVPMAEVANNKTGHTYRDTFALQHFSKKNVWSDDICDILLYVLHFVFHSSIQFYL</sequence>
<reference evidence="9" key="1">
    <citation type="submission" date="2023-09" db="UniProtKB">
        <authorList>
            <consortium name="Ensembl"/>
        </authorList>
    </citation>
    <scope>IDENTIFICATION</scope>
</reference>
<keyword evidence="6" id="KW-0378">Hydrolase</keyword>
<evidence type="ECO:0000256" key="7">
    <source>
        <dbReference type="ARBA" id="ARBA00023242"/>
    </source>
</evidence>
<proteinExistence type="inferred from homology"/>
<comment type="similarity">
    <text evidence="3">Belongs to the HARBI1 family.</text>
</comment>
<accession>A0A3B4ZK63</accession>
<evidence type="ECO:0000256" key="5">
    <source>
        <dbReference type="ARBA" id="ARBA00022723"/>
    </source>
</evidence>
<evidence type="ECO:0000256" key="4">
    <source>
        <dbReference type="ARBA" id="ARBA00022722"/>
    </source>
</evidence>
<dbReference type="Pfam" id="PF13359">
    <property type="entry name" value="DDE_Tnp_4"/>
    <property type="match status" value="1"/>
</dbReference>
<comment type="cofactor">
    <cofactor evidence="1">
        <name>a divalent metal cation</name>
        <dbReference type="ChEBI" id="CHEBI:60240"/>
    </cofactor>
</comment>
<dbReference type="GO" id="GO:0004518">
    <property type="term" value="F:nuclease activity"/>
    <property type="evidence" value="ECO:0007669"/>
    <property type="project" value="UniProtKB-KW"/>
</dbReference>
<keyword evidence="5" id="KW-0479">Metal-binding</keyword>
<name>A0A3B4ZK63_9TELE</name>
<dbReference type="PANTHER" id="PTHR22930:SF286">
    <property type="entry name" value="NUCLEASE HARBI1"/>
    <property type="match status" value="1"/>
</dbReference>
<comment type="subcellular location">
    <subcellularLocation>
        <location evidence="2">Nucleus</location>
    </subcellularLocation>
</comment>
<evidence type="ECO:0000256" key="6">
    <source>
        <dbReference type="ARBA" id="ARBA00022801"/>
    </source>
</evidence>
<feature type="domain" description="DDE Tnp4" evidence="8">
    <location>
        <begin position="93"/>
        <end position="230"/>
    </location>
</feature>
<dbReference type="AlphaFoldDB" id="A0A3B4ZK63"/>
<evidence type="ECO:0000259" key="8">
    <source>
        <dbReference type="Pfam" id="PF13359"/>
    </source>
</evidence>